<dbReference type="Proteomes" id="UP000887580">
    <property type="component" value="Unplaced"/>
</dbReference>
<evidence type="ECO:0000313" key="1">
    <source>
        <dbReference type="Proteomes" id="UP000887580"/>
    </source>
</evidence>
<evidence type="ECO:0000313" key="2">
    <source>
        <dbReference type="WBParaSite" id="PS1159_v2.g11439.t1"/>
    </source>
</evidence>
<protein>
    <submittedName>
        <fullName evidence="2">Piwi domain-containing protein</fullName>
    </submittedName>
</protein>
<dbReference type="WBParaSite" id="PS1159_v2.g11439.t1">
    <property type="protein sequence ID" value="PS1159_v2.g11439.t1"/>
    <property type="gene ID" value="PS1159_v2.g11439"/>
</dbReference>
<proteinExistence type="predicted"/>
<sequence length="140" mass="16232">MPLKEDLKSRSDEILSGTVIDSNVIHPTIDEFYLQASVNSDSNFQPTKFSIVYTDEMYASLALFERWTFGLCWNSQNNCSALNIPSVLSSAEKYAQRGRQLLKQFFDRGKNFDFTRTLEDRSKKLNYSKIEKLRNKNIVD</sequence>
<organism evidence="1 2">
    <name type="scientific">Panagrolaimus sp. PS1159</name>
    <dbReference type="NCBI Taxonomy" id="55785"/>
    <lineage>
        <taxon>Eukaryota</taxon>
        <taxon>Metazoa</taxon>
        <taxon>Ecdysozoa</taxon>
        <taxon>Nematoda</taxon>
        <taxon>Chromadorea</taxon>
        <taxon>Rhabditida</taxon>
        <taxon>Tylenchina</taxon>
        <taxon>Panagrolaimomorpha</taxon>
        <taxon>Panagrolaimoidea</taxon>
        <taxon>Panagrolaimidae</taxon>
        <taxon>Panagrolaimus</taxon>
    </lineage>
</organism>
<accession>A0AC35EWS4</accession>
<name>A0AC35EWS4_9BILA</name>
<reference evidence="2" key="1">
    <citation type="submission" date="2022-11" db="UniProtKB">
        <authorList>
            <consortium name="WormBaseParasite"/>
        </authorList>
    </citation>
    <scope>IDENTIFICATION</scope>
</reference>